<feature type="region of interest" description="Disordered" evidence="1">
    <location>
        <begin position="1"/>
        <end position="20"/>
    </location>
</feature>
<comment type="caution">
    <text evidence="2">The sequence shown here is derived from an EMBL/GenBank/DDBJ whole genome shotgun (WGS) entry which is preliminary data.</text>
</comment>
<reference evidence="3" key="1">
    <citation type="journal article" date="2019" name="Int. J. Syst. Evol. Microbiol.">
        <title>The Global Catalogue of Microorganisms (GCM) 10K type strain sequencing project: providing services to taxonomists for standard genome sequencing and annotation.</title>
        <authorList>
            <consortium name="The Broad Institute Genomics Platform"/>
            <consortium name="The Broad Institute Genome Sequencing Center for Infectious Disease"/>
            <person name="Wu L."/>
            <person name="Ma J."/>
        </authorList>
    </citation>
    <scope>NUCLEOTIDE SEQUENCE [LARGE SCALE GENOMIC DNA]</scope>
    <source>
        <strain evidence="3">JCM 17656</strain>
    </source>
</reference>
<keyword evidence="3" id="KW-1185">Reference proteome</keyword>
<proteinExistence type="predicted"/>
<dbReference type="EMBL" id="BAABCE010000037">
    <property type="protein sequence ID" value="GAA3595269.1"/>
    <property type="molecule type" value="Genomic_DNA"/>
</dbReference>
<gene>
    <name evidence="2" type="ORF">GCM10022295_90650</name>
</gene>
<evidence type="ECO:0000313" key="3">
    <source>
        <dbReference type="Proteomes" id="UP001500707"/>
    </source>
</evidence>
<organism evidence="2 3">
    <name type="scientific">Streptomyces osmaniensis</name>
    <dbReference type="NCBI Taxonomy" id="593134"/>
    <lineage>
        <taxon>Bacteria</taxon>
        <taxon>Bacillati</taxon>
        <taxon>Actinomycetota</taxon>
        <taxon>Actinomycetes</taxon>
        <taxon>Kitasatosporales</taxon>
        <taxon>Streptomycetaceae</taxon>
        <taxon>Streptomyces</taxon>
    </lineage>
</organism>
<dbReference type="Proteomes" id="UP001500707">
    <property type="component" value="Unassembled WGS sequence"/>
</dbReference>
<evidence type="ECO:0000313" key="2">
    <source>
        <dbReference type="EMBL" id="GAA3595269.1"/>
    </source>
</evidence>
<sequence length="101" mass="11103">MGNTDTHTPPKPTTSRRARPEIIGQADTEHGFTVLGMAMYKGRRRRYWWHCGGCWMTCEPSTDPDDVDLQAKHHLWLCTGEVAAADVAVLPAEAAPLSIAA</sequence>
<dbReference type="RefSeq" id="WP_346186722.1">
    <property type="nucleotide sequence ID" value="NZ_BAABCE010000037.1"/>
</dbReference>
<accession>A0ABP6YZZ9</accession>
<evidence type="ECO:0000256" key="1">
    <source>
        <dbReference type="SAM" id="MobiDB-lite"/>
    </source>
</evidence>
<name>A0ABP6YZZ9_9ACTN</name>
<protein>
    <submittedName>
        <fullName evidence="2">Uncharacterized protein</fullName>
    </submittedName>
</protein>